<evidence type="ECO:0000256" key="2">
    <source>
        <dbReference type="ARBA" id="ARBA00013194"/>
    </source>
</evidence>
<evidence type="ECO:0000256" key="5">
    <source>
        <dbReference type="PROSITE-ProRule" id="PRU00277"/>
    </source>
</evidence>
<dbReference type="InterPro" id="IPR041232">
    <property type="entry name" value="NPL"/>
</dbReference>
<evidence type="ECO:0000313" key="8">
    <source>
        <dbReference type="EMBL" id="KAJ0404181.1"/>
    </source>
</evidence>
<gene>
    <name evidence="8" type="ORF">P43SY_002024</name>
</gene>
<dbReference type="GO" id="GO:0003755">
    <property type="term" value="F:peptidyl-prolyl cis-trans isomerase activity"/>
    <property type="evidence" value="ECO:0007669"/>
    <property type="project" value="UniProtKB-KW"/>
</dbReference>
<comment type="caution">
    <text evidence="8">The sequence shown here is derived from an EMBL/GenBank/DDBJ whole genome shotgun (WGS) entry which is preliminary data.</text>
</comment>
<keyword evidence="4 5" id="KW-0413">Isomerase</keyword>
<dbReference type="PANTHER" id="PTHR43811">
    <property type="entry name" value="FKBP-TYPE PEPTIDYL-PROLYL CIS-TRANS ISOMERASE FKPA"/>
    <property type="match status" value="1"/>
</dbReference>
<evidence type="ECO:0000259" key="7">
    <source>
        <dbReference type="PROSITE" id="PS50059"/>
    </source>
</evidence>
<sequence>MGKNRSKSKSANNGSAEAASQTAEIASVPGFFGYVVKPGQTLAWPNEVEEFALQLNTAALGSKVQAGRTTLFVNVKDSKVALCTLSQGATEQWNLNHLITPFDGPVALCTLSQGATEQWNLNHLITPFDGPVEFTCEGVNELHLTGFIEVQDAETEDEDDEMGCEDDDCDGCEMDEMDGQYSDSDIEDDEDGDVMVFGGDDDDDDDDDDEDDDEDDDDEEDEGRFEVIEERLHGETTPKKATPSKKDATPAKKETPKKEATPAKKEATPAKKEATPSKKEATPAKKEATPAKKEATPAKKETPKKEATPAKKEAESAGKKRAAPADAVEVPKKAKTTRLYKGVSIEEQAVGKGQPVQKGKKVSILYRGRLENGKQFDAQQNRKRPFVFRHGIGDVIKGMDIGIEGMRRTITIPAHLGYGRQGAPPTIPGNATLVFDIELL</sequence>
<proteinExistence type="predicted"/>
<evidence type="ECO:0000256" key="1">
    <source>
        <dbReference type="ARBA" id="ARBA00000971"/>
    </source>
</evidence>
<dbReference type="EMBL" id="JAKCXM010000067">
    <property type="protein sequence ID" value="KAJ0404181.1"/>
    <property type="molecule type" value="Genomic_DNA"/>
</dbReference>
<evidence type="ECO:0000256" key="4">
    <source>
        <dbReference type="ARBA" id="ARBA00023235"/>
    </source>
</evidence>
<evidence type="ECO:0000313" key="9">
    <source>
        <dbReference type="Proteomes" id="UP001209570"/>
    </source>
</evidence>
<dbReference type="SUPFAM" id="SSF54534">
    <property type="entry name" value="FKBP-like"/>
    <property type="match status" value="1"/>
</dbReference>
<evidence type="ECO:0000256" key="3">
    <source>
        <dbReference type="ARBA" id="ARBA00023110"/>
    </source>
</evidence>
<feature type="compositionally biased region" description="Basic and acidic residues" evidence="6">
    <location>
        <begin position="224"/>
        <end position="318"/>
    </location>
</feature>
<feature type="domain" description="PPIase FKBP-type" evidence="7">
    <location>
        <begin position="359"/>
        <end position="440"/>
    </location>
</feature>
<evidence type="ECO:0000256" key="6">
    <source>
        <dbReference type="SAM" id="MobiDB-lite"/>
    </source>
</evidence>
<name>A0AAD5QCE0_PYTIN</name>
<dbReference type="EC" id="5.2.1.8" evidence="2 5"/>
<dbReference type="InterPro" id="IPR001179">
    <property type="entry name" value="PPIase_FKBP_dom"/>
</dbReference>
<feature type="region of interest" description="Disordered" evidence="6">
    <location>
        <begin position="153"/>
        <end position="330"/>
    </location>
</feature>
<dbReference type="Pfam" id="PF00254">
    <property type="entry name" value="FKBP_C"/>
    <property type="match status" value="1"/>
</dbReference>
<comment type="catalytic activity">
    <reaction evidence="1 5">
        <text>[protein]-peptidylproline (omega=180) = [protein]-peptidylproline (omega=0)</text>
        <dbReference type="Rhea" id="RHEA:16237"/>
        <dbReference type="Rhea" id="RHEA-COMP:10747"/>
        <dbReference type="Rhea" id="RHEA-COMP:10748"/>
        <dbReference type="ChEBI" id="CHEBI:83833"/>
        <dbReference type="ChEBI" id="CHEBI:83834"/>
        <dbReference type="EC" id="5.2.1.8"/>
    </reaction>
</comment>
<reference evidence="8" key="1">
    <citation type="submission" date="2021-12" db="EMBL/GenBank/DDBJ databases">
        <title>Prjna785345.</title>
        <authorList>
            <person name="Rujirawat T."/>
            <person name="Krajaejun T."/>
        </authorList>
    </citation>
    <scope>NUCLEOTIDE SEQUENCE</scope>
    <source>
        <strain evidence="8">Pi057C3</strain>
    </source>
</reference>
<keyword evidence="3 5" id="KW-0697">Rotamase</keyword>
<dbReference type="PROSITE" id="PS50059">
    <property type="entry name" value="FKBP_PPIASE"/>
    <property type="match status" value="1"/>
</dbReference>
<accession>A0AAD5QCE0</accession>
<dbReference type="PANTHER" id="PTHR43811:SF19">
    <property type="entry name" value="39 KDA FK506-BINDING NUCLEAR PROTEIN"/>
    <property type="match status" value="1"/>
</dbReference>
<dbReference type="InterPro" id="IPR046357">
    <property type="entry name" value="PPIase_dom_sf"/>
</dbReference>
<dbReference type="Gene3D" id="2.60.120.340">
    <property type="entry name" value="Nucleoplasmin core domain"/>
    <property type="match status" value="1"/>
</dbReference>
<dbReference type="Gene3D" id="3.10.50.40">
    <property type="match status" value="1"/>
</dbReference>
<dbReference type="Proteomes" id="UP001209570">
    <property type="component" value="Unassembled WGS sequence"/>
</dbReference>
<protein>
    <recommendedName>
        <fullName evidence="2 5">peptidylprolyl isomerase</fullName>
        <ecNumber evidence="2 5">5.2.1.8</ecNumber>
    </recommendedName>
</protein>
<dbReference type="AlphaFoldDB" id="A0AAD5QCE0"/>
<dbReference type="Pfam" id="PF17800">
    <property type="entry name" value="NPL"/>
    <property type="match status" value="2"/>
</dbReference>
<organism evidence="8 9">
    <name type="scientific">Pythium insidiosum</name>
    <name type="common">Pythiosis disease agent</name>
    <dbReference type="NCBI Taxonomy" id="114742"/>
    <lineage>
        <taxon>Eukaryota</taxon>
        <taxon>Sar</taxon>
        <taxon>Stramenopiles</taxon>
        <taxon>Oomycota</taxon>
        <taxon>Peronosporomycetes</taxon>
        <taxon>Pythiales</taxon>
        <taxon>Pythiaceae</taxon>
        <taxon>Pythium</taxon>
    </lineage>
</organism>
<feature type="compositionally biased region" description="Acidic residues" evidence="6">
    <location>
        <begin position="153"/>
        <end position="223"/>
    </location>
</feature>
<keyword evidence="9" id="KW-1185">Reference proteome</keyword>